<feature type="signal peptide" evidence="1">
    <location>
        <begin position="1"/>
        <end position="22"/>
    </location>
</feature>
<sequence>MKRLSALLFILLLSLTGSPALAQQHQDQVVHATCSYCGMDRTKFGHSRMLVEYEDGSEVGTCSIHCMALEFANAIDRVPKHLFVADYQTGTLLTAETAVWVLGGDKQGVMTSRAKWAFAQQSDAEAFIASHGGVIANFDQAMKASYEDMYQDTQRIRKMRAMKKMKMKKQ</sequence>
<evidence type="ECO:0000313" key="2">
    <source>
        <dbReference type="EMBL" id="SDZ82188.1"/>
    </source>
</evidence>
<dbReference type="RefSeq" id="WP_092344330.1">
    <property type="nucleotide sequence ID" value="NZ_FNQN01000001.1"/>
</dbReference>
<accession>A0A1H3W7C5</accession>
<dbReference type="PANTHER" id="PTHR41247">
    <property type="entry name" value="HTH-TYPE TRANSCRIPTIONAL REPRESSOR YCNK"/>
    <property type="match status" value="1"/>
</dbReference>
<gene>
    <name evidence="2" type="ORF">SAMN05660420_00479</name>
</gene>
<evidence type="ECO:0000313" key="3">
    <source>
        <dbReference type="Proteomes" id="UP000199409"/>
    </source>
</evidence>
<proteinExistence type="predicted"/>
<dbReference type="SUPFAM" id="SSF160387">
    <property type="entry name" value="NosL/MerB-like"/>
    <property type="match status" value="1"/>
</dbReference>
<keyword evidence="1" id="KW-0732">Signal</keyword>
<dbReference type="EMBL" id="FNQN01000001">
    <property type="protein sequence ID" value="SDZ82188.1"/>
    <property type="molecule type" value="Genomic_DNA"/>
</dbReference>
<name>A0A1H3W7C5_9BACT</name>
<dbReference type="Proteomes" id="UP000199409">
    <property type="component" value="Unassembled WGS sequence"/>
</dbReference>
<protein>
    <submittedName>
        <fullName evidence="2">Nitrous oxide reductase accessory protein NosL</fullName>
    </submittedName>
</protein>
<reference evidence="2 3" key="1">
    <citation type="submission" date="2016-10" db="EMBL/GenBank/DDBJ databases">
        <authorList>
            <person name="de Groot N.N."/>
        </authorList>
    </citation>
    <scope>NUCLEOTIDE SEQUENCE [LARGE SCALE GENOMIC DNA]</scope>
    <source>
        <strain evidence="2 3">DSM 7343</strain>
    </source>
</reference>
<dbReference type="OrthoDB" id="8564097at2"/>
<dbReference type="PANTHER" id="PTHR41247:SF1">
    <property type="entry name" value="HTH-TYPE TRANSCRIPTIONAL REPRESSOR YCNK"/>
    <property type="match status" value="1"/>
</dbReference>
<dbReference type="STRING" id="37625.SAMN05660420_00479"/>
<dbReference type="Pfam" id="PF05573">
    <property type="entry name" value="NosL"/>
    <property type="match status" value="1"/>
</dbReference>
<dbReference type="Gene3D" id="3.30.70.2050">
    <property type="match status" value="1"/>
</dbReference>
<dbReference type="InterPro" id="IPR008719">
    <property type="entry name" value="N2O_reductase_NosL"/>
</dbReference>
<feature type="chain" id="PRO_5011547304" evidence="1">
    <location>
        <begin position="23"/>
        <end position="170"/>
    </location>
</feature>
<organism evidence="2 3">
    <name type="scientific">Desulfuromusa kysingii</name>
    <dbReference type="NCBI Taxonomy" id="37625"/>
    <lineage>
        <taxon>Bacteria</taxon>
        <taxon>Pseudomonadati</taxon>
        <taxon>Thermodesulfobacteriota</taxon>
        <taxon>Desulfuromonadia</taxon>
        <taxon>Desulfuromonadales</taxon>
        <taxon>Geopsychrobacteraceae</taxon>
        <taxon>Desulfuromusa</taxon>
    </lineage>
</organism>
<keyword evidence="3" id="KW-1185">Reference proteome</keyword>
<dbReference type="AlphaFoldDB" id="A0A1H3W7C5"/>
<evidence type="ECO:0000256" key="1">
    <source>
        <dbReference type="SAM" id="SignalP"/>
    </source>
</evidence>